<dbReference type="RefSeq" id="WP_166530923.1">
    <property type="nucleotide sequence ID" value="NZ_JAGSOT010000081.1"/>
</dbReference>
<dbReference type="Pfam" id="PF00756">
    <property type="entry name" value="Esterase"/>
    <property type="match status" value="1"/>
</dbReference>
<comment type="caution">
    <text evidence="1">The sequence shown here is derived from an EMBL/GenBank/DDBJ whole genome shotgun (WGS) entry which is preliminary data.</text>
</comment>
<organism evidence="1 2">
    <name type="scientific">Virgibacillus salarius</name>
    <dbReference type="NCBI Taxonomy" id="447199"/>
    <lineage>
        <taxon>Bacteria</taxon>
        <taxon>Bacillati</taxon>
        <taxon>Bacillota</taxon>
        <taxon>Bacilli</taxon>
        <taxon>Bacillales</taxon>
        <taxon>Bacillaceae</taxon>
        <taxon>Virgibacillus</taxon>
    </lineage>
</organism>
<keyword evidence="2" id="KW-1185">Reference proteome</keyword>
<gene>
    <name evidence="1" type="ORF">KCX74_18380</name>
</gene>
<dbReference type="InterPro" id="IPR000801">
    <property type="entry name" value="Esterase-like"/>
</dbReference>
<proteinExistence type="predicted"/>
<dbReference type="InterPro" id="IPR029058">
    <property type="entry name" value="AB_hydrolase_fold"/>
</dbReference>
<evidence type="ECO:0000313" key="1">
    <source>
        <dbReference type="EMBL" id="MBR7797996.1"/>
    </source>
</evidence>
<dbReference type="Gene3D" id="3.40.50.1820">
    <property type="entry name" value="alpha/beta hydrolase"/>
    <property type="match status" value="1"/>
</dbReference>
<dbReference type="PANTHER" id="PTHR48098:SF3">
    <property type="entry name" value="IRON(III) ENTEROBACTIN ESTERASE"/>
    <property type="match status" value="1"/>
</dbReference>
<dbReference type="EMBL" id="JAGSOT010000081">
    <property type="protein sequence ID" value="MBR7797996.1"/>
    <property type="molecule type" value="Genomic_DNA"/>
</dbReference>
<dbReference type="PANTHER" id="PTHR48098">
    <property type="entry name" value="ENTEROCHELIN ESTERASE-RELATED"/>
    <property type="match status" value="1"/>
</dbReference>
<dbReference type="SUPFAM" id="SSF53474">
    <property type="entry name" value="alpha/beta-Hydrolases"/>
    <property type="match status" value="1"/>
</dbReference>
<dbReference type="InterPro" id="IPR050583">
    <property type="entry name" value="Mycobacterial_A85_antigen"/>
</dbReference>
<evidence type="ECO:0000313" key="2">
    <source>
        <dbReference type="Proteomes" id="UP000675284"/>
    </source>
</evidence>
<dbReference type="AlphaFoldDB" id="A0A941DZ30"/>
<accession>A0A941DZ30</accession>
<protein>
    <submittedName>
        <fullName evidence="1">Esterase family protein</fullName>
    </submittedName>
</protein>
<name>A0A941DZ30_9BACI</name>
<reference evidence="1" key="1">
    <citation type="submission" date="2021-04" db="EMBL/GenBank/DDBJ databases">
        <title>Isolation and polyphasic classification of algal microorganism.</title>
        <authorList>
            <person name="Wang S."/>
        </authorList>
    </citation>
    <scope>NUCLEOTIDE SEQUENCE</scope>
    <source>
        <strain evidence="1">720a</strain>
    </source>
</reference>
<dbReference type="Proteomes" id="UP000675284">
    <property type="component" value="Unassembled WGS sequence"/>
</dbReference>
<sequence length="241" mass="28133">MGRKGTMMEKQINSKYLNEIMTLKIYQPESFSPLYKYHICIMQDGNDYYQMGRIATLSDRLHDSEDMTNTIFVGIHYQNKYDRREKYHPSGEQNESYTKFLVNEIVPFLDDLLPTYHMGQSRTLMGDSLAGTLAFMTTLRYPHTFGNVIMQSPYVDETVLQAAAQAKQLDAIDIYHTIGTEETAVDTTDGQRMDFVTPNRELHKTLHNMGTSYTYHELEAGEHTWKYWQRDMKRALVTMFD</sequence>